<dbReference type="InterPro" id="IPR005586">
    <property type="entry name" value="ABC_trans_aux"/>
</dbReference>
<dbReference type="EMBL" id="AP019860">
    <property type="protein sequence ID" value="BBM87874.1"/>
    <property type="molecule type" value="Genomic_DNA"/>
</dbReference>
<dbReference type="OrthoDB" id="324832at2"/>
<reference evidence="2 3" key="1">
    <citation type="submission" date="2019-08" db="EMBL/GenBank/DDBJ databases">
        <title>Complete genome sequence of Candidatus Uab amorphum.</title>
        <authorList>
            <person name="Shiratori T."/>
            <person name="Suzuki S."/>
            <person name="Kakizawa Y."/>
            <person name="Ishida K."/>
        </authorList>
    </citation>
    <scope>NUCLEOTIDE SEQUENCE [LARGE SCALE GENOMIC DNA]</scope>
    <source>
        <strain evidence="2 3">SRT547</strain>
    </source>
</reference>
<protein>
    <recommendedName>
        <fullName evidence="1">ABC-type transport auxiliary lipoprotein component domain-containing protein</fullName>
    </recommendedName>
</protein>
<organism evidence="2 3">
    <name type="scientific">Uabimicrobium amorphum</name>
    <dbReference type="NCBI Taxonomy" id="2596890"/>
    <lineage>
        <taxon>Bacteria</taxon>
        <taxon>Pseudomonadati</taxon>
        <taxon>Planctomycetota</taxon>
        <taxon>Candidatus Uabimicrobiia</taxon>
        <taxon>Candidatus Uabimicrobiales</taxon>
        <taxon>Candidatus Uabimicrobiaceae</taxon>
        <taxon>Candidatus Uabimicrobium</taxon>
    </lineage>
</organism>
<dbReference type="Pfam" id="PF03886">
    <property type="entry name" value="ABC_trans_aux"/>
    <property type="match status" value="1"/>
</dbReference>
<gene>
    <name evidence="2" type="ORF">UABAM_06289</name>
</gene>
<keyword evidence="3" id="KW-1185">Reference proteome</keyword>
<dbReference type="SUPFAM" id="SSF159594">
    <property type="entry name" value="XCC0632-like"/>
    <property type="match status" value="1"/>
</dbReference>
<dbReference type="KEGG" id="uam:UABAM_06289"/>
<dbReference type="RefSeq" id="WP_151971867.1">
    <property type="nucleotide sequence ID" value="NZ_AP019860.1"/>
</dbReference>
<evidence type="ECO:0000313" key="2">
    <source>
        <dbReference type="EMBL" id="BBM87874.1"/>
    </source>
</evidence>
<proteinExistence type="predicted"/>
<sequence>MRGILVLITVALVTGCVDVKQPYVEKQFFLIQVPSAEKASQTIPGSVLRVVDFDVSPAFTDKELVYLQQDNQYTSDFYNSFFISVSNMFTEASKNWLQQSAMFSQVVSLNSLIDANYILEGLVQGVYGDFRDQNAPKAVLKLQFLLLSVNENGENEVILQQNFHEEVSIADTSAAELVKGWNSALEKVLQDLEGKISAEILEK</sequence>
<dbReference type="Proteomes" id="UP000326354">
    <property type="component" value="Chromosome"/>
</dbReference>
<dbReference type="AlphaFoldDB" id="A0A5S9F7P6"/>
<dbReference type="Gene3D" id="3.40.50.10610">
    <property type="entry name" value="ABC-type transport auxiliary lipoprotein component"/>
    <property type="match status" value="1"/>
</dbReference>
<name>A0A5S9F7P6_UABAM</name>
<accession>A0A5S9F7P6</accession>
<evidence type="ECO:0000259" key="1">
    <source>
        <dbReference type="Pfam" id="PF03886"/>
    </source>
</evidence>
<evidence type="ECO:0000313" key="3">
    <source>
        <dbReference type="Proteomes" id="UP000326354"/>
    </source>
</evidence>
<feature type="domain" description="ABC-type transport auxiliary lipoprotein component" evidence="1">
    <location>
        <begin position="32"/>
        <end position="191"/>
    </location>
</feature>
<dbReference type="PROSITE" id="PS51257">
    <property type="entry name" value="PROKAR_LIPOPROTEIN"/>
    <property type="match status" value="1"/>
</dbReference>